<sequence length="89" mass="10285">MRTNNAAEAYHRRIESIFQCAHPTLWVFLQKLIDEENATRAGSIQIRAGQHPKTKKNSEHFEKRLINLISNLHQDILTQINSLAHNISL</sequence>
<name>A0A814HR05_9BILA</name>
<comment type="caution">
    <text evidence="1">The sequence shown here is derived from an EMBL/GenBank/DDBJ whole genome shotgun (WGS) entry which is preliminary data.</text>
</comment>
<protein>
    <submittedName>
        <fullName evidence="1">Uncharacterized protein</fullName>
    </submittedName>
</protein>
<evidence type="ECO:0000313" key="2">
    <source>
        <dbReference type="Proteomes" id="UP000663864"/>
    </source>
</evidence>
<dbReference type="EMBL" id="CAJNOT010000530">
    <property type="protein sequence ID" value="CAF1012754.1"/>
    <property type="molecule type" value="Genomic_DNA"/>
</dbReference>
<accession>A0A814HR05</accession>
<reference evidence="1" key="1">
    <citation type="submission" date="2021-02" db="EMBL/GenBank/DDBJ databases">
        <authorList>
            <person name="Nowell W R."/>
        </authorList>
    </citation>
    <scope>NUCLEOTIDE SEQUENCE</scope>
</reference>
<organism evidence="1 2">
    <name type="scientific">Rotaria sordida</name>
    <dbReference type="NCBI Taxonomy" id="392033"/>
    <lineage>
        <taxon>Eukaryota</taxon>
        <taxon>Metazoa</taxon>
        <taxon>Spiralia</taxon>
        <taxon>Gnathifera</taxon>
        <taxon>Rotifera</taxon>
        <taxon>Eurotatoria</taxon>
        <taxon>Bdelloidea</taxon>
        <taxon>Philodinida</taxon>
        <taxon>Philodinidae</taxon>
        <taxon>Rotaria</taxon>
    </lineage>
</organism>
<gene>
    <name evidence="1" type="ORF">ZHD862_LOCUS13119</name>
</gene>
<dbReference type="Proteomes" id="UP000663864">
    <property type="component" value="Unassembled WGS sequence"/>
</dbReference>
<evidence type="ECO:0000313" key="1">
    <source>
        <dbReference type="EMBL" id="CAF1012754.1"/>
    </source>
</evidence>
<dbReference type="AlphaFoldDB" id="A0A814HR05"/>
<proteinExistence type="predicted"/>